<feature type="region of interest" description="Disordered" evidence="6">
    <location>
        <begin position="108"/>
        <end position="149"/>
    </location>
</feature>
<organism evidence="8 9">
    <name type="scientific">Cercospora beticola</name>
    <name type="common">Sugarbeet leaf spot fungus</name>
    <dbReference type="NCBI Taxonomy" id="122368"/>
    <lineage>
        <taxon>Eukaryota</taxon>
        <taxon>Fungi</taxon>
        <taxon>Dikarya</taxon>
        <taxon>Ascomycota</taxon>
        <taxon>Pezizomycotina</taxon>
        <taxon>Dothideomycetes</taxon>
        <taxon>Dothideomycetidae</taxon>
        <taxon>Mycosphaerellales</taxon>
        <taxon>Mycosphaerellaceae</taxon>
        <taxon>Cercospora</taxon>
    </lineage>
</organism>
<keyword evidence="3" id="KW-0805">Transcription regulation</keyword>
<keyword evidence="2" id="KW-0862">Zinc</keyword>
<comment type="caution">
    <text evidence="8">The sequence shown here is derived from an EMBL/GenBank/DDBJ whole genome shotgun (WGS) entry which is preliminary data.</text>
</comment>
<gene>
    <name evidence="8" type="ORF">CB0940_04942</name>
</gene>
<evidence type="ECO:0000256" key="2">
    <source>
        <dbReference type="ARBA" id="ARBA00022833"/>
    </source>
</evidence>
<dbReference type="PANTHER" id="PTHR47660">
    <property type="entry name" value="TRANSCRIPTION FACTOR WITH C2H2 AND ZN(2)-CYS(6) DNA BINDING DOMAIN (EUROFUNG)-RELATED-RELATED"/>
    <property type="match status" value="1"/>
</dbReference>
<proteinExistence type="predicted"/>
<feature type="compositionally biased region" description="Basic and acidic residues" evidence="6">
    <location>
        <begin position="126"/>
        <end position="142"/>
    </location>
</feature>
<evidence type="ECO:0000256" key="1">
    <source>
        <dbReference type="ARBA" id="ARBA00022723"/>
    </source>
</evidence>
<dbReference type="GO" id="GO:0008270">
    <property type="term" value="F:zinc ion binding"/>
    <property type="evidence" value="ECO:0007669"/>
    <property type="project" value="InterPro"/>
</dbReference>
<evidence type="ECO:0000259" key="7">
    <source>
        <dbReference type="Pfam" id="PF04082"/>
    </source>
</evidence>
<dbReference type="Proteomes" id="UP000230605">
    <property type="component" value="Chromosome 4"/>
</dbReference>
<feature type="compositionally biased region" description="Polar residues" evidence="6">
    <location>
        <begin position="196"/>
        <end position="205"/>
    </location>
</feature>
<feature type="domain" description="Xylanolytic transcriptional activator regulatory" evidence="7">
    <location>
        <begin position="288"/>
        <end position="482"/>
    </location>
</feature>
<dbReference type="GO" id="GO:0006351">
    <property type="term" value="P:DNA-templated transcription"/>
    <property type="evidence" value="ECO:0007669"/>
    <property type="project" value="InterPro"/>
</dbReference>
<dbReference type="AlphaFoldDB" id="A0A2G5HLE0"/>
<evidence type="ECO:0000256" key="5">
    <source>
        <dbReference type="ARBA" id="ARBA00023242"/>
    </source>
</evidence>
<dbReference type="CDD" id="cd12148">
    <property type="entry name" value="fungal_TF_MHR"/>
    <property type="match status" value="1"/>
</dbReference>
<dbReference type="Pfam" id="PF04082">
    <property type="entry name" value="Fungal_trans"/>
    <property type="match status" value="1"/>
</dbReference>
<evidence type="ECO:0000256" key="3">
    <source>
        <dbReference type="ARBA" id="ARBA00023015"/>
    </source>
</evidence>
<dbReference type="GO" id="GO:0003677">
    <property type="term" value="F:DNA binding"/>
    <property type="evidence" value="ECO:0007669"/>
    <property type="project" value="InterPro"/>
</dbReference>
<evidence type="ECO:0000256" key="6">
    <source>
        <dbReference type="SAM" id="MobiDB-lite"/>
    </source>
</evidence>
<evidence type="ECO:0000313" key="8">
    <source>
        <dbReference type="EMBL" id="PIA93338.1"/>
    </source>
</evidence>
<dbReference type="PANTHER" id="PTHR47660:SF2">
    <property type="entry name" value="TRANSCRIPTION FACTOR WITH C2H2 AND ZN(2)-CYS(6) DNA BINDING DOMAIN (EUROFUNG)"/>
    <property type="match status" value="1"/>
</dbReference>
<feature type="region of interest" description="Disordered" evidence="6">
    <location>
        <begin position="196"/>
        <end position="226"/>
    </location>
</feature>
<keyword evidence="5" id="KW-0539">Nucleus</keyword>
<name>A0A2G5HLE0_CERBT</name>
<dbReference type="OrthoDB" id="654211at2759"/>
<protein>
    <recommendedName>
        <fullName evidence="7">Xylanolytic transcriptional activator regulatory domain-containing protein</fullName>
    </recommendedName>
</protein>
<reference evidence="8 9" key="1">
    <citation type="submission" date="2015-10" db="EMBL/GenBank/DDBJ databases">
        <title>The cercosporin biosynthetic gene cluster was horizontally transferred to several fungal lineages and shown to be expanded in Cercospora beticola based on microsynteny with recipient genomes.</title>
        <authorList>
            <person name="De Jonge R."/>
            <person name="Ebert M.K."/>
            <person name="Suttle J.C."/>
            <person name="Jurick Ii W.M."/>
            <person name="Secor G.A."/>
            <person name="Thomma B.P."/>
            <person name="Van De Peer Y."/>
            <person name="Bolton M.D."/>
        </authorList>
    </citation>
    <scope>NUCLEOTIDE SEQUENCE [LARGE SCALE GENOMIC DNA]</scope>
    <source>
        <strain evidence="8 9">09-40</strain>
    </source>
</reference>
<dbReference type="EMBL" id="LKMD01000105">
    <property type="protein sequence ID" value="PIA93338.1"/>
    <property type="molecule type" value="Genomic_DNA"/>
</dbReference>
<keyword evidence="1" id="KW-0479">Metal-binding</keyword>
<evidence type="ECO:0000256" key="4">
    <source>
        <dbReference type="ARBA" id="ARBA00023163"/>
    </source>
</evidence>
<sequence>MQTVCQVEATLRWGQPVPAVQAERCVSRLPVRKNSSKFRRLRCLRCIRRASGARLKSSLSQVWRIGWHLQRSAAWAFSDCIIGMDCSRRSTSAVPETNSLEAALPGITAHSSERDDPIEPVSQRNRMQEERASPRMRTKTEPVETGNSTWFNNDHDRFVEARREARRASIAEVYAAVNAHRAPGSSIYPSIEANDQSDLQATSTSHSHRLSSAHANPPSVNSSRRASLQLHVPPHSDADIIAAEDFGHVPRLPAATYSRIAAFYEEQRVRSPAHAALPSIDALNAFVQLYFEYHHAKLPLLHKATFTPSEDHWHLVLAVAAVGCEHSELCSIQLMAMFEHLAMRAISLTMTHSPNIESISTTQSVLIFSHLLLYDGSQDHLLFLQHHRSLLVTTCRKLAAKPPAVDPDQSLDSAWKQWALLEQERRYVATVWNFECLQYVTFDMPPTMDTGELTSTFPCHERLWSCSTAAEWQQELEKDHTSQSSIAAVISQGPVTSTVVKELSDAAFLQVLLTLLVAHKRLTETYAIWIKPRINANDRSDGSVIHKYLDADMERFEENAHTRPRGDFEVSFHLMSILRFTPFSNLCIASGLRPGRQTQSQAIHELTGILSGDEARARITLLYAGRLYSHFRAVRSVPRCDLQAFLAASLYIWAWVKLVAPERDASAEESRRASPGESIRVDQGFESSLAQRWITHSTGCRPQLAGVGVLSGPDAAARVLKEAARILKAKAAASTLGRSMADQLVRIVLGG</sequence>
<keyword evidence="4" id="KW-0804">Transcription</keyword>
<accession>A0A2G5HLE0</accession>
<evidence type="ECO:0000313" key="9">
    <source>
        <dbReference type="Proteomes" id="UP000230605"/>
    </source>
</evidence>
<dbReference type="InterPro" id="IPR007219">
    <property type="entry name" value="XnlR_reg_dom"/>
</dbReference>